<dbReference type="NCBIfam" id="TIGR01987">
    <property type="entry name" value="HI0074"/>
    <property type="match status" value="1"/>
</dbReference>
<dbReference type="RefSeq" id="WP_087144728.1">
    <property type="nucleotide sequence ID" value="NZ_FUKI01000145.1"/>
</dbReference>
<dbReference type="Proteomes" id="UP000195667">
    <property type="component" value="Unassembled WGS sequence"/>
</dbReference>
<dbReference type="OrthoDB" id="9810452at2"/>
<keyword evidence="2" id="KW-1185">Reference proteome</keyword>
<accession>A0A1R4HGE5</accession>
<evidence type="ECO:0008006" key="3">
    <source>
        <dbReference type="Google" id="ProtNLM"/>
    </source>
</evidence>
<organism evidence="1 2">
    <name type="scientific">Crenothrix polyspora</name>
    <dbReference type="NCBI Taxonomy" id="360316"/>
    <lineage>
        <taxon>Bacteria</taxon>
        <taxon>Pseudomonadati</taxon>
        <taxon>Pseudomonadota</taxon>
        <taxon>Gammaproteobacteria</taxon>
        <taxon>Methylococcales</taxon>
        <taxon>Crenotrichaceae</taxon>
        <taxon>Crenothrix</taxon>
    </lineage>
</organism>
<sequence length="137" mass="16157">MINDRDIRWQQRFTNYKKALLQLKDAVVLSQQRALSKLEKQGVIQAFEFTHELAWNVLKDFLQDQGNQDIKGSKDATREAFKVELIADGERWMAMIQSRNASSHTYDEQTAEHLVTAIINEYFPLFEILQIEMQKYF</sequence>
<gene>
    <name evidence="1" type="ORF">CRENPOLYSF1_670021</name>
</gene>
<evidence type="ECO:0000313" key="2">
    <source>
        <dbReference type="Proteomes" id="UP000195667"/>
    </source>
</evidence>
<dbReference type="Pfam" id="PF08780">
    <property type="entry name" value="NTase_sub_bind"/>
    <property type="match status" value="1"/>
</dbReference>
<name>A0A1R4HGE5_9GAMM</name>
<evidence type="ECO:0000313" key="1">
    <source>
        <dbReference type="EMBL" id="SJM95287.1"/>
    </source>
</evidence>
<proteinExistence type="predicted"/>
<protein>
    <recommendedName>
        <fullName evidence="3">Nucleotidyltransferase substrate binding protein, HI0074 family</fullName>
    </recommendedName>
</protein>
<dbReference type="Gene3D" id="1.20.120.330">
    <property type="entry name" value="Nucleotidyltransferases domain 2"/>
    <property type="match status" value="1"/>
</dbReference>
<dbReference type="InterPro" id="IPR010235">
    <property type="entry name" value="HepT"/>
</dbReference>
<dbReference type="AlphaFoldDB" id="A0A1R4HGE5"/>
<reference evidence="2" key="1">
    <citation type="submission" date="2017-02" db="EMBL/GenBank/DDBJ databases">
        <authorList>
            <person name="Daims H."/>
        </authorList>
    </citation>
    <scope>NUCLEOTIDE SEQUENCE [LARGE SCALE GENOMIC DNA]</scope>
</reference>
<dbReference type="EMBL" id="FUKI01000145">
    <property type="protein sequence ID" value="SJM95287.1"/>
    <property type="molecule type" value="Genomic_DNA"/>
</dbReference>
<dbReference type="SUPFAM" id="SSF81593">
    <property type="entry name" value="Nucleotidyltransferase substrate binding subunit/domain"/>
    <property type="match status" value="1"/>
</dbReference>